<dbReference type="AlphaFoldDB" id="A0A1A8THC3"/>
<dbReference type="OrthoDB" id="165208at2"/>
<dbReference type="PROSITE" id="PS51725">
    <property type="entry name" value="ABM"/>
    <property type="match status" value="1"/>
</dbReference>
<feature type="domain" description="ABM" evidence="1">
    <location>
        <begin position="1"/>
        <end position="95"/>
    </location>
</feature>
<protein>
    <recommendedName>
        <fullName evidence="1">ABM domain-containing protein</fullName>
    </recommendedName>
</protein>
<proteinExistence type="predicted"/>
<dbReference type="EMBL" id="FLOB01000005">
    <property type="protein sequence ID" value="SBS32640.1"/>
    <property type="molecule type" value="Genomic_DNA"/>
</dbReference>
<evidence type="ECO:0000259" key="1">
    <source>
        <dbReference type="PROSITE" id="PS51725"/>
    </source>
</evidence>
<dbReference type="InterPro" id="IPR011008">
    <property type="entry name" value="Dimeric_a/b-barrel"/>
</dbReference>
<dbReference type="InterPro" id="IPR007138">
    <property type="entry name" value="ABM_dom"/>
</dbReference>
<keyword evidence="3" id="KW-1185">Reference proteome</keyword>
<dbReference type="SUPFAM" id="SSF54909">
    <property type="entry name" value="Dimeric alpha+beta barrel"/>
    <property type="match status" value="1"/>
</dbReference>
<evidence type="ECO:0000313" key="2">
    <source>
        <dbReference type="EMBL" id="SBS32640.1"/>
    </source>
</evidence>
<gene>
    <name evidence="2" type="ORF">MSP8886_02502</name>
</gene>
<name>A0A1A8THC3_9GAMM</name>
<evidence type="ECO:0000313" key="3">
    <source>
        <dbReference type="Proteomes" id="UP000092544"/>
    </source>
</evidence>
<dbReference type="STRING" id="1792290.MSP8886_02502"/>
<accession>A0A1A8THC3</accession>
<dbReference type="Proteomes" id="UP000092544">
    <property type="component" value="Unassembled WGS sequence"/>
</dbReference>
<reference evidence="2 3" key="1">
    <citation type="submission" date="2016-06" db="EMBL/GenBank/DDBJ databases">
        <authorList>
            <person name="Kjaerup R.B."/>
            <person name="Dalgaard T.S."/>
            <person name="Juul-Madsen H.R."/>
        </authorList>
    </citation>
    <scope>NUCLEOTIDE SEQUENCE [LARGE SCALE GENOMIC DNA]</scope>
    <source>
        <strain evidence="2 3">CECT 8886</strain>
    </source>
</reference>
<dbReference type="RefSeq" id="WP_067016865.1">
    <property type="nucleotide sequence ID" value="NZ_FLOB01000005.1"/>
</dbReference>
<organism evidence="2 3">
    <name type="scientific">Marinomonas spartinae</name>
    <dbReference type="NCBI Taxonomy" id="1792290"/>
    <lineage>
        <taxon>Bacteria</taxon>
        <taxon>Pseudomonadati</taxon>
        <taxon>Pseudomonadota</taxon>
        <taxon>Gammaproteobacteria</taxon>
        <taxon>Oceanospirillales</taxon>
        <taxon>Oceanospirillaceae</taxon>
        <taxon>Marinomonas</taxon>
    </lineage>
</organism>
<sequence>MIAREWKAKCPKIHEEGFIAYLYETGVKDTAKTDGFLGAQIFNRDSSEGAEITLITYWTDVESIKAFAGEDIGVAKLYPEDDKYELQPDHYVTHYNVRENTWVNAD</sequence>